<dbReference type="OrthoDB" id="9926214at2"/>
<keyword evidence="2" id="KW-1185">Reference proteome</keyword>
<dbReference type="Proteomes" id="UP000013126">
    <property type="component" value="Unassembled WGS sequence"/>
</dbReference>
<dbReference type="AlphaFoldDB" id="R0A7H3"/>
<gene>
    <name evidence="1" type="ORF">HMPREF1085_03679</name>
</gene>
<name>R0A7H3_9FIRM</name>
<organism evidence="1 2">
    <name type="scientific">Enterocloster bolteae 90A9</name>
    <dbReference type="NCBI Taxonomy" id="997894"/>
    <lineage>
        <taxon>Bacteria</taxon>
        <taxon>Bacillati</taxon>
        <taxon>Bacillota</taxon>
        <taxon>Clostridia</taxon>
        <taxon>Lachnospirales</taxon>
        <taxon>Lachnospiraceae</taxon>
        <taxon>Enterocloster</taxon>
    </lineage>
</organism>
<proteinExistence type="predicted"/>
<accession>R0A7H3</accession>
<dbReference type="HOGENOM" id="CLU_2768456_0_0_9"/>
<dbReference type="GeneID" id="23114783"/>
<protein>
    <submittedName>
        <fullName evidence="1">Uncharacterized protein</fullName>
    </submittedName>
</protein>
<reference evidence="1 2" key="1">
    <citation type="submission" date="2013-01" db="EMBL/GenBank/DDBJ databases">
        <title>The Genome Sequence of Clostridium bolteae 90A9.</title>
        <authorList>
            <consortium name="The Broad Institute Genome Sequencing Platform"/>
            <person name="Earl A."/>
            <person name="Ward D."/>
            <person name="Feldgarden M."/>
            <person name="Gevers D."/>
            <person name="Courvalin P."/>
            <person name="Lambert T."/>
            <person name="Walker B."/>
            <person name="Young S.K."/>
            <person name="Zeng Q."/>
            <person name="Gargeya S."/>
            <person name="Fitzgerald M."/>
            <person name="Haas B."/>
            <person name="Abouelleil A."/>
            <person name="Alvarado L."/>
            <person name="Arachchi H.M."/>
            <person name="Berlin A.M."/>
            <person name="Chapman S.B."/>
            <person name="Dewar J."/>
            <person name="Goldberg J."/>
            <person name="Griggs A."/>
            <person name="Gujja S."/>
            <person name="Hansen M."/>
            <person name="Howarth C."/>
            <person name="Imamovic A."/>
            <person name="Larimer J."/>
            <person name="McCowan C."/>
            <person name="Murphy C."/>
            <person name="Neiman D."/>
            <person name="Pearson M."/>
            <person name="Priest M."/>
            <person name="Roberts A."/>
            <person name="Saif S."/>
            <person name="Shea T."/>
            <person name="Sisk P."/>
            <person name="Sykes S."/>
            <person name="Wortman J."/>
            <person name="Nusbaum C."/>
            <person name="Birren B."/>
        </authorList>
    </citation>
    <scope>NUCLEOTIDE SEQUENCE [LARGE SCALE GENOMIC DNA]</scope>
    <source>
        <strain evidence="1 2">90A9</strain>
    </source>
</reference>
<evidence type="ECO:0000313" key="2">
    <source>
        <dbReference type="Proteomes" id="UP000013126"/>
    </source>
</evidence>
<comment type="caution">
    <text evidence="1">The sequence shown here is derived from an EMBL/GenBank/DDBJ whole genome shotgun (WGS) entry which is preliminary data.</text>
</comment>
<dbReference type="PATRIC" id="fig|997894.4.peg.3858"/>
<dbReference type="RefSeq" id="WP_002576645.1">
    <property type="nucleotide sequence ID" value="NZ_KB851182.1"/>
</dbReference>
<sequence>METIDCRGWLENLLKDRECHLCDDVREAAKKQGFKRSELKAARKELGVKTFHQFDEDGPTPNHFWYLEV</sequence>
<evidence type="ECO:0000313" key="1">
    <source>
        <dbReference type="EMBL" id="ENZ48021.1"/>
    </source>
</evidence>
<dbReference type="EMBL" id="AGYH01000012">
    <property type="protein sequence ID" value="ENZ48021.1"/>
    <property type="molecule type" value="Genomic_DNA"/>
</dbReference>